<name>A0A0P1AXB8_PLAHL</name>
<organism evidence="1 2">
    <name type="scientific">Plasmopara halstedii</name>
    <name type="common">Downy mildew of sunflower</name>
    <dbReference type="NCBI Taxonomy" id="4781"/>
    <lineage>
        <taxon>Eukaryota</taxon>
        <taxon>Sar</taxon>
        <taxon>Stramenopiles</taxon>
        <taxon>Oomycota</taxon>
        <taxon>Peronosporomycetes</taxon>
        <taxon>Peronosporales</taxon>
        <taxon>Peronosporaceae</taxon>
        <taxon>Plasmopara</taxon>
    </lineage>
</organism>
<dbReference type="GeneID" id="36398780"/>
<dbReference type="EMBL" id="CCYD01002371">
    <property type="protein sequence ID" value="CEG47064.1"/>
    <property type="molecule type" value="Genomic_DNA"/>
</dbReference>
<evidence type="ECO:0000313" key="2">
    <source>
        <dbReference type="Proteomes" id="UP000054928"/>
    </source>
</evidence>
<dbReference type="RefSeq" id="XP_024583433.1">
    <property type="nucleotide sequence ID" value="XM_024717989.1"/>
</dbReference>
<dbReference type="AlphaFoldDB" id="A0A0P1AXB8"/>
<dbReference type="Proteomes" id="UP000054928">
    <property type="component" value="Unassembled WGS sequence"/>
</dbReference>
<protein>
    <submittedName>
        <fullName evidence="1">Uncharacterized protein</fullName>
    </submittedName>
</protein>
<evidence type="ECO:0000313" key="1">
    <source>
        <dbReference type="EMBL" id="CEG47064.1"/>
    </source>
</evidence>
<accession>A0A0P1AXB8</accession>
<reference evidence="2" key="1">
    <citation type="submission" date="2014-09" db="EMBL/GenBank/DDBJ databases">
        <authorList>
            <person name="Sharma Rahul"/>
            <person name="Thines Marco"/>
        </authorList>
    </citation>
    <scope>NUCLEOTIDE SEQUENCE [LARGE SCALE GENOMIC DNA]</scope>
</reference>
<keyword evidence="2" id="KW-1185">Reference proteome</keyword>
<sequence length="67" mass="7567">MILQRSTLATSRVFEGTLNITESFYLYPVLRWVLFESLSEKRSDSSGDRCGVALSSSEPIIIQVVRI</sequence>
<proteinExistence type="predicted"/>